<keyword evidence="5 7" id="KW-1133">Transmembrane helix</keyword>
<feature type="transmembrane region" description="Helical" evidence="7">
    <location>
        <begin position="240"/>
        <end position="259"/>
    </location>
</feature>
<protein>
    <submittedName>
        <fullName evidence="9">MFS family permease</fullName>
    </submittedName>
</protein>
<feature type="transmembrane region" description="Helical" evidence="7">
    <location>
        <begin position="90"/>
        <end position="108"/>
    </location>
</feature>
<gene>
    <name evidence="9" type="ORF">QE367_001063</name>
</gene>
<comment type="caution">
    <text evidence="9">The sequence shown here is derived from an EMBL/GenBank/DDBJ whole genome shotgun (WGS) entry which is preliminary data.</text>
</comment>
<feature type="transmembrane region" description="Helical" evidence="7">
    <location>
        <begin position="279"/>
        <end position="297"/>
    </location>
</feature>
<feature type="transmembrane region" description="Helical" evidence="7">
    <location>
        <begin position="374"/>
        <end position="394"/>
    </location>
</feature>
<accession>A0ABU1HYY1</accession>
<dbReference type="SUPFAM" id="SSF103473">
    <property type="entry name" value="MFS general substrate transporter"/>
    <property type="match status" value="1"/>
</dbReference>
<feature type="transmembrane region" description="Helical" evidence="7">
    <location>
        <begin position="334"/>
        <end position="362"/>
    </location>
</feature>
<dbReference type="PROSITE" id="PS50850">
    <property type="entry name" value="MFS"/>
    <property type="match status" value="1"/>
</dbReference>
<comment type="subcellular location">
    <subcellularLocation>
        <location evidence="1">Cell membrane</location>
        <topology evidence="1">Multi-pass membrane protein</topology>
    </subcellularLocation>
</comment>
<feature type="transmembrane region" description="Helical" evidence="7">
    <location>
        <begin position="120"/>
        <end position="142"/>
    </location>
</feature>
<sequence length="441" mass="46520">MTVSAPALHDERKPRRAAFGSFVGTSIEWYDFYLFGTAAALVLPTVFFPGADPTIGLLASFATFWAGFLARPLGGLFFGHIGDRLGRKNTLVVTLMIMGVATFLIGLLPGADAWGMAAPILLIVLRAAQGFAVGGEWGGAVLMASESAQKGRGVRSAMWVQQGSPVGSILATVAFLLVGLLDQEAFLSWGWRLPFLASAVLVAVGLLIRLKVEESPEFEAAASDADVPRIPINELLRHHWGTLLVGVLACGLGIGGAYFTSTFMLSYTTTQLGVDRQTMLMILLGTVFVQFAWQPIAARIAERVGTARFMVVSLVAAIAIAFPAFLVISSGEPLGIFLVLAAVMIPTSGYYAVLAGFLAQAFPVRIRYTGISAAYQLCATLIGGTTPLLAQLALNIGGGSWVGIAVFYVILIGITLIGVVGVTVRSGFSAAAEKREREVSA</sequence>
<feature type="transmembrane region" description="Helical" evidence="7">
    <location>
        <begin position="400"/>
        <end position="424"/>
    </location>
</feature>
<dbReference type="RefSeq" id="WP_309665275.1">
    <property type="nucleotide sequence ID" value="NZ_JAVIZA010000001.1"/>
</dbReference>
<evidence type="ECO:0000256" key="6">
    <source>
        <dbReference type="ARBA" id="ARBA00023136"/>
    </source>
</evidence>
<evidence type="ECO:0000256" key="5">
    <source>
        <dbReference type="ARBA" id="ARBA00022989"/>
    </source>
</evidence>
<evidence type="ECO:0000256" key="3">
    <source>
        <dbReference type="ARBA" id="ARBA00022475"/>
    </source>
</evidence>
<dbReference type="PANTHER" id="PTHR43045">
    <property type="entry name" value="SHIKIMATE TRANSPORTER"/>
    <property type="match status" value="1"/>
</dbReference>
<dbReference type="InterPro" id="IPR036259">
    <property type="entry name" value="MFS_trans_sf"/>
</dbReference>
<keyword evidence="10" id="KW-1185">Reference proteome</keyword>
<organism evidence="9 10">
    <name type="scientific">Microbacterium paludicola</name>
    <dbReference type="NCBI Taxonomy" id="300019"/>
    <lineage>
        <taxon>Bacteria</taxon>
        <taxon>Bacillati</taxon>
        <taxon>Actinomycetota</taxon>
        <taxon>Actinomycetes</taxon>
        <taxon>Micrococcales</taxon>
        <taxon>Microbacteriaceae</taxon>
        <taxon>Microbacterium</taxon>
    </lineage>
</organism>
<keyword evidence="6 7" id="KW-0472">Membrane</keyword>
<evidence type="ECO:0000256" key="1">
    <source>
        <dbReference type="ARBA" id="ARBA00004651"/>
    </source>
</evidence>
<feature type="domain" description="Major facilitator superfamily (MFS) profile" evidence="8">
    <location>
        <begin position="17"/>
        <end position="430"/>
    </location>
</feature>
<evidence type="ECO:0000313" key="9">
    <source>
        <dbReference type="EMBL" id="MDR6166859.1"/>
    </source>
</evidence>
<evidence type="ECO:0000259" key="8">
    <source>
        <dbReference type="PROSITE" id="PS50850"/>
    </source>
</evidence>
<feature type="transmembrane region" description="Helical" evidence="7">
    <location>
        <begin position="309"/>
        <end position="328"/>
    </location>
</feature>
<reference evidence="9 10" key="1">
    <citation type="submission" date="2023-08" db="EMBL/GenBank/DDBJ databases">
        <title>Functional and genomic diversity of the sorghum phyllosphere microbiome.</title>
        <authorList>
            <person name="Shade A."/>
        </authorList>
    </citation>
    <scope>NUCLEOTIDE SEQUENCE [LARGE SCALE GENOMIC DNA]</scope>
    <source>
        <strain evidence="9 10">SORGH_AS_0919</strain>
    </source>
</reference>
<evidence type="ECO:0000313" key="10">
    <source>
        <dbReference type="Proteomes" id="UP001260188"/>
    </source>
</evidence>
<feature type="transmembrane region" description="Helical" evidence="7">
    <location>
        <begin position="163"/>
        <end position="181"/>
    </location>
</feature>
<dbReference type="InterPro" id="IPR011701">
    <property type="entry name" value="MFS"/>
</dbReference>
<dbReference type="InterPro" id="IPR020846">
    <property type="entry name" value="MFS_dom"/>
</dbReference>
<evidence type="ECO:0000256" key="7">
    <source>
        <dbReference type="SAM" id="Phobius"/>
    </source>
</evidence>
<evidence type="ECO:0000256" key="4">
    <source>
        <dbReference type="ARBA" id="ARBA00022692"/>
    </source>
</evidence>
<feature type="transmembrane region" description="Helical" evidence="7">
    <location>
        <begin position="193"/>
        <end position="210"/>
    </location>
</feature>
<proteinExistence type="predicted"/>
<dbReference type="Gene3D" id="1.20.1250.20">
    <property type="entry name" value="MFS general substrate transporter like domains"/>
    <property type="match status" value="2"/>
</dbReference>
<evidence type="ECO:0000256" key="2">
    <source>
        <dbReference type="ARBA" id="ARBA00022448"/>
    </source>
</evidence>
<keyword evidence="3" id="KW-1003">Cell membrane</keyword>
<dbReference type="PANTHER" id="PTHR43045:SF2">
    <property type="entry name" value="INNER MEMBRANE METABOLITE TRANSPORT PROTEIN YHJE"/>
    <property type="match status" value="1"/>
</dbReference>
<dbReference type="CDD" id="cd17369">
    <property type="entry name" value="MFS_ShiA_like"/>
    <property type="match status" value="1"/>
</dbReference>
<keyword evidence="2" id="KW-0813">Transport</keyword>
<feature type="transmembrane region" description="Helical" evidence="7">
    <location>
        <begin position="57"/>
        <end position="78"/>
    </location>
</feature>
<dbReference type="EMBL" id="JAVIZA010000001">
    <property type="protein sequence ID" value="MDR6166859.1"/>
    <property type="molecule type" value="Genomic_DNA"/>
</dbReference>
<keyword evidence="4 7" id="KW-0812">Transmembrane</keyword>
<dbReference type="Proteomes" id="UP001260188">
    <property type="component" value="Unassembled WGS sequence"/>
</dbReference>
<name>A0ABU1HYY1_9MICO</name>
<dbReference type="Pfam" id="PF07690">
    <property type="entry name" value="MFS_1"/>
    <property type="match status" value="1"/>
</dbReference>